<reference evidence="13 15" key="1">
    <citation type="submission" date="2023-03" db="EMBL/GenBank/DDBJ databases">
        <authorList>
            <person name="Shen W."/>
            <person name="Cai J."/>
        </authorList>
    </citation>
    <scope>NUCLEOTIDE SEQUENCE</scope>
    <source>
        <strain evidence="13">P55-2</strain>
        <strain evidence="12 15">P72-2</strain>
    </source>
</reference>
<dbReference type="EMBL" id="JARPYR010000016">
    <property type="protein sequence ID" value="MDT2597125.1"/>
    <property type="molecule type" value="Genomic_DNA"/>
</dbReference>
<dbReference type="NCBIfam" id="NF008277">
    <property type="entry name" value="PRK11055.1"/>
    <property type="match status" value="1"/>
</dbReference>
<organism evidence="13 14">
    <name type="scientific">Enterococcus dongliensis</name>
    <dbReference type="NCBI Taxonomy" id="2559925"/>
    <lineage>
        <taxon>Bacteria</taxon>
        <taxon>Bacillati</taxon>
        <taxon>Bacillota</taxon>
        <taxon>Bacilli</taxon>
        <taxon>Lactobacillales</taxon>
        <taxon>Enterococcaceae</taxon>
        <taxon>Enterococcus</taxon>
    </lineage>
</organism>
<dbReference type="Pfam" id="PF01263">
    <property type="entry name" value="Aldose_epim"/>
    <property type="match status" value="1"/>
</dbReference>
<accession>A0AAP5U168</accession>
<evidence type="ECO:0000256" key="6">
    <source>
        <dbReference type="ARBA" id="ARBA00023235"/>
    </source>
</evidence>
<feature type="binding site" evidence="11">
    <location>
        <begin position="170"/>
        <end position="172"/>
    </location>
    <ligand>
        <name>beta-D-galactose</name>
        <dbReference type="ChEBI" id="CHEBI:27667"/>
    </ligand>
</feature>
<dbReference type="InterPro" id="IPR018052">
    <property type="entry name" value="Ald1_epimerase_CS"/>
</dbReference>
<dbReference type="InterPro" id="IPR047215">
    <property type="entry name" value="Galactose_mutarotase-like"/>
</dbReference>
<dbReference type="InterPro" id="IPR011013">
    <property type="entry name" value="Gal_mutarotase_sf_dom"/>
</dbReference>
<dbReference type="AlphaFoldDB" id="A0AAP5U168"/>
<evidence type="ECO:0000313" key="12">
    <source>
        <dbReference type="EMBL" id="MDT2597125.1"/>
    </source>
</evidence>
<comment type="caution">
    <text evidence="13">The sequence shown here is derived from an EMBL/GenBank/DDBJ whole genome shotgun (WGS) entry which is preliminary data.</text>
</comment>
<comment type="similarity">
    <text evidence="3 8">Belongs to the aldose epimerase family.</text>
</comment>
<evidence type="ECO:0000256" key="1">
    <source>
        <dbReference type="ARBA" id="ARBA00001614"/>
    </source>
</evidence>
<evidence type="ECO:0000313" key="15">
    <source>
        <dbReference type="Proteomes" id="UP001256547"/>
    </source>
</evidence>
<comment type="catalytic activity">
    <reaction evidence="1 8">
        <text>alpha-D-glucose = beta-D-glucose</text>
        <dbReference type="Rhea" id="RHEA:10264"/>
        <dbReference type="ChEBI" id="CHEBI:15903"/>
        <dbReference type="ChEBI" id="CHEBI:17925"/>
        <dbReference type="EC" id="5.1.3.3"/>
    </reaction>
</comment>
<comment type="pathway">
    <text evidence="2 8">Carbohydrate metabolism; hexose metabolism.</text>
</comment>
<evidence type="ECO:0000313" key="14">
    <source>
        <dbReference type="Proteomes" id="UP001245561"/>
    </source>
</evidence>
<evidence type="ECO:0000256" key="5">
    <source>
        <dbReference type="ARBA" id="ARBA00014165"/>
    </source>
</evidence>
<dbReference type="PROSITE" id="PS00545">
    <property type="entry name" value="ALDOSE_1_EPIMERASE"/>
    <property type="match status" value="1"/>
</dbReference>
<evidence type="ECO:0000256" key="3">
    <source>
        <dbReference type="ARBA" id="ARBA00006206"/>
    </source>
</evidence>
<dbReference type="SUPFAM" id="SSF74650">
    <property type="entry name" value="Galactose mutarotase-like"/>
    <property type="match status" value="1"/>
</dbReference>
<keyword evidence="7 8" id="KW-0119">Carbohydrate metabolism</keyword>
<dbReference type="PANTHER" id="PTHR10091">
    <property type="entry name" value="ALDOSE-1-EPIMERASE"/>
    <property type="match status" value="1"/>
</dbReference>
<dbReference type="EC" id="5.1.3.3" evidence="4 8"/>
<evidence type="ECO:0000256" key="2">
    <source>
        <dbReference type="ARBA" id="ARBA00005028"/>
    </source>
</evidence>
<dbReference type="Proteomes" id="UP001256547">
    <property type="component" value="Unassembled WGS sequence"/>
</dbReference>
<evidence type="ECO:0000313" key="13">
    <source>
        <dbReference type="EMBL" id="MDT2638077.1"/>
    </source>
</evidence>
<evidence type="ECO:0000256" key="8">
    <source>
        <dbReference type="PIRNR" id="PIRNR005096"/>
    </source>
</evidence>
<feature type="active site" description="Proton acceptor" evidence="9">
    <location>
        <position position="305"/>
    </location>
</feature>
<sequence length="349" mass="38383">MQITEKNFGNGYQLITIKNEAGFQLSVTDLGARIVSLGREKNLVLGFDSAQEYLEKDVFIGASIGRTAGRIENGRFTLDGESYHVTTDSTTGHSLHGGQPGFETKKWHYTIENGDDEASVIFTTVSPDNEHGFPGNLSVEVRHTLTKENTWRITTKGLSDRTTLFNPTNHVYFNLTGDVTQSVAQHKLWLDSPAFAPLRQDSIPTGRKVKTSGTAFDFQKTKTLADVFTSDFEQKNLVNGIDHPFFLTENNLVAPAAKLTSPDDTIELVVSTDLPCIVIFTANFGEAALEMHGKPLADHGGITFETQIAPGAEQFSDFGSIKLAANEPFETITNYQIHLKEVKNHGNQS</sequence>
<keyword evidence="15" id="KW-1185">Reference proteome</keyword>
<dbReference type="GO" id="GO:0030246">
    <property type="term" value="F:carbohydrate binding"/>
    <property type="evidence" value="ECO:0007669"/>
    <property type="project" value="InterPro"/>
</dbReference>
<dbReference type="RefSeq" id="WP_311859742.1">
    <property type="nucleotide sequence ID" value="NZ_JARPYR010000016.1"/>
</dbReference>
<gene>
    <name evidence="13" type="ORF">P7D36_11295</name>
    <name evidence="12" type="ORF">P7D39_08925</name>
</gene>
<evidence type="ECO:0000256" key="10">
    <source>
        <dbReference type="PIRSR" id="PIRSR005096-2"/>
    </source>
</evidence>
<dbReference type="Gene3D" id="2.70.98.10">
    <property type="match status" value="1"/>
</dbReference>
<proteinExistence type="inferred from homology"/>
<evidence type="ECO:0000256" key="4">
    <source>
        <dbReference type="ARBA" id="ARBA00013185"/>
    </source>
</evidence>
<feature type="binding site" evidence="10">
    <location>
        <position position="242"/>
    </location>
    <ligand>
        <name>beta-D-galactose</name>
        <dbReference type="ChEBI" id="CHEBI:27667"/>
    </ligand>
</feature>
<protein>
    <recommendedName>
        <fullName evidence="5 8">Aldose 1-epimerase</fullName>
        <ecNumber evidence="4 8">5.1.3.3</ecNumber>
    </recommendedName>
</protein>
<feature type="active site" description="Proton donor" evidence="9">
    <location>
        <position position="170"/>
    </location>
</feature>
<evidence type="ECO:0000256" key="11">
    <source>
        <dbReference type="PIRSR" id="PIRSR005096-3"/>
    </source>
</evidence>
<evidence type="ECO:0000256" key="9">
    <source>
        <dbReference type="PIRSR" id="PIRSR005096-1"/>
    </source>
</evidence>
<dbReference type="InterPro" id="IPR015443">
    <property type="entry name" value="Aldose_1-epimerase"/>
</dbReference>
<dbReference type="Proteomes" id="UP001245561">
    <property type="component" value="Unassembled WGS sequence"/>
</dbReference>
<dbReference type="GO" id="GO:0004034">
    <property type="term" value="F:aldose 1-epimerase activity"/>
    <property type="evidence" value="ECO:0007669"/>
    <property type="project" value="UniProtKB-EC"/>
</dbReference>
<evidence type="ECO:0000256" key="7">
    <source>
        <dbReference type="ARBA" id="ARBA00023277"/>
    </source>
</evidence>
<dbReference type="PIRSF" id="PIRSF005096">
    <property type="entry name" value="GALM"/>
    <property type="match status" value="1"/>
</dbReference>
<dbReference type="InterPro" id="IPR014718">
    <property type="entry name" value="GH-type_carb-bd"/>
</dbReference>
<dbReference type="GO" id="GO:0006006">
    <property type="term" value="P:glucose metabolic process"/>
    <property type="evidence" value="ECO:0007669"/>
    <property type="project" value="TreeGrafter"/>
</dbReference>
<dbReference type="CDD" id="cd09019">
    <property type="entry name" value="galactose_mutarotase_like"/>
    <property type="match status" value="1"/>
</dbReference>
<name>A0AAP5U168_9ENTE</name>
<dbReference type="GO" id="GO:0033499">
    <property type="term" value="P:galactose catabolic process via UDP-galactose, Leloir pathway"/>
    <property type="evidence" value="ECO:0007669"/>
    <property type="project" value="TreeGrafter"/>
</dbReference>
<dbReference type="GO" id="GO:0005737">
    <property type="term" value="C:cytoplasm"/>
    <property type="evidence" value="ECO:0007669"/>
    <property type="project" value="TreeGrafter"/>
</dbReference>
<dbReference type="PANTHER" id="PTHR10091:SF0">
    <property type="entry name" value="GALACTOSE MUTAROTASE"/>
    <property type="match status" value="1"/>
</dbReference>
<dbReference type="InterPro" id="IPR008183">
    <property type="entry name" value="Aldose_1/G6P_1-epimerase"/>
</dbReference>
<keyword evidence="6 8" id="KW-0413">Isomerase</keyword>
<dbReference type="EMBL" id="JARPYT010000018">
    <property type="protein sequence ID" value="MDT2638077.1"/>
    <property type="molecule type" value="Genomic_DNA"/>
</dbReference>